<organism evidence="3 4">
    <name type="scientific">Candidatus Allofournierella pullistercoris</name>
    <dbReference type="NCBI Taxonomy" id="2838597"/>
    <lineage>
        <taxon>Bacteria</taxon>
        <taxon>Bacillati</taxon>
        <taxon>Bacillota</taxon>
        <taxon>Clostridia</taxon>
        <taxon>Eubacteriales</taxon>
        <taxon>Oscillospiraceae</taxon>
        <taxon>Allofournierella</taxon>
    </lineage>
</organism>
<feature type="transmembrane region" description="Helical" evidence="1">
    <location>
        <begin position="249"/>
        <end position="269"/>
    </location>
</feature>
<evidence type="ECO:0000256" key="1">
    <source>
        <dbReference type="SAM" id="Phobius"/>
    </source>
</evidence>
<keyword evidence="1" id="KW-0472">Membrane</keyword>
<reference evidence="3" key="1">
    <citation type="journal article" date="2021" name="PeerJ">
        <title>Extensive microbial diversity within the chicken gut microbiome revealed by metagenomics and culture.</title>
        <authorList>
            <person name="Gilroy R."/>
            <person name="Ravi A."/>
            <person name="Getino M."/>
            <person name="Pursley I."/>
            <person name="Horton D.L."/>
            <person name="Alikhan N.F."/>
            <person name="Baker D."/>
            <person name="Gharbi K."/>
            <person name="Hall N."/>
            <person name="Watson M."/>
            <person name="Adriaenssens E.M."/>
            <person name="Foster-Nyarko E."/>
            <person name="Jarju S."/>
            <person name="Secka A."/>
            <person name="Antonio M."/>
            <person name="Oren A."/>
            <person name="Chaudhuri R.R."/>
            <person name="La Ragione R."/>
            <person name="Hildebrand F."/>
            <person name="Pallen M.J."/>
        </authorList>
    </citation>
    <scope>NUCLEOTIDE SEQUENCE</scope>
    <source>
        <strain evidence="3">B5_2728</strain>
    </source>
</reference>
<accession>A0A948WSM3</accession>
<proteinExistence type="predicted"/>
<gene>
    <name evidence="3" type="ORF">H9882_05605</name>
</gene>
<dbReference type="InterPro" id="IPR042150">
    <property type="entry name" value="MmRce1-like"/>
</dbReference>
<keyword evidence="1" id="KW-1133">Transmembrane helix</keyword>
<evidence type="ECO:0000313" key="4">
    <source>
        <dbReference type="Proteomes" id="UP000713596"/>
    </source>
</evidence>
<dbReference type="Pfam" id="PF02517">
    <property type="entry name" value="Rce1-like"/>
    <property type="match status" value="1"/>
</dbReference>
<feature type="transmembrane region" description="Helical" evidence="1">
    <location>
        <begin position="12"/>
        <end position="33"/>
    </location>
</feature>
<dbReference type="GO" id="GO:0080120">
    <property type="term" value="P:CAAX-box protein maturation"/>
    <property type="evidence" value="ECO:0007669"/>
    <property type="project" value="UniProtKB-ARBA"/>
</dbReference>
<reference evidence="3" key="2">
    <citation type="submission" date="2021-04" db="EMBL/GenBank/DDBJ databases">
        <authorList>
            <person name="Gilroy R."/>
        </authorList>
    </citation>
    <scope>NUCLEOTIDE SEQUENCE</scope>
    <source>
        <strain evidence="3">B5_2728</strain>
    </source>
</reference>
<dbReference type="PANTHER" id="PTHR35797:SF1">
    <property type="entry name" value="PROTEASE"/>
    <property type="match status" value="1"/>
</dbReference>
<evidence type="ECO:0000313" key="3">
    <source>
        <dbReference type="EMBL" id="MBU3806351.1"/>
    </source>
</evidence>
<dbReference type="EMBL" id="JAHLFP010000046">
    <property type="protein sequence ID" value="MBU3806351.1"/>
    <property type="molecule type" value="Genomic_DNA"/>
</dbReference>
<dbReference type="InterPro" id="IPR003675">
    <property type="entry name" value="Rce1/LyrA-like_dom"/>
</dbReference>
<keyword evidence="3" id="KW-0378">Hydrolase</keyword>
<dbReference type="GO" id="GO:0004175">
    <property type="term" value="F:endopeptidase activity"/>
    <property type="evidence" value="ECO:0007669"/>
    <property type="project" value="UniProtKB-ARBA"/>
</dbReference>
<evidence type="ECO:0000259" key="2">
    <source>
        <dbReference type="Pfam" id="PF02517"/>
    </source>
</evidence>
<feature type="domain" description="CAAX prenyl protease 2/Lysostaphin resistance protein A-like" evidence="2">
    <location>
        <begin position="189"/>
        <end position="288"/>
    </location>
</feature>
<feature type="transmembrane region" description="Helical" evidence="1">
    <location>
        <begin position="100"/>
        <end position="119"/>
    </location>
</feature>
<keyword evidence="3" id="KW-0645">Protease</keyword>
<feature type="transmembrane region" description="Helical" evidence="1">
    <location>
        <begin position="223"/>
        <end position="243"/>
    </location>
</feature>
<comment type="caution">
    <text evidence="3">The sequence shown here is derived from an EMBL/GenBank/DDBJ whole genome shotgun (WGS) entry which is preliminary data.</text>
</comment>
<feature type="transmembrane region" description="Helical" evidence="1">
    <location>
        <begin position="140"/>
        <end position="165"/>
    </location>
</feature>
<feature type="transmembrane region" description="Helical" evidence="1">
    <location>
        <begin position="72"/>
        <end position="94"/>
    </location>
</feature>
<feature type="transmembrane region" description="Helical" evidence="1">
    <location>
        <begin position="276"/>
        <end position="295"/>
    </location>
</feature>
<keyword evidence="1" id="KW-0812">Transmembrane</keyword>
<dbReference type="AlphaFoldDB" id="A0A948WSM3"/>
<keyword evidence="3" id="KW-0482">Metalloprotease</keyword>
<sequence>MQMSWSAVQKRQLAIFFAVAFGLPLLMAIPMGFGHAAQLDVSIFVMTQMFYPAAGAMLALWMTQPAARLPRIFFGTFLASTAIFMLCCFASLFVSLPWTAVSNVIVILASVIGWIALKLDKKQNRTFAGLRLTKTGGKGYVLLIALFVVLYVLRIVLVGALTLWVHPELANVESTSIQPVYFLVNLAVLPLNFFFVYLPFLGEEYGWRSFLQPLLQQRFGSRRGIVLLGVLWGLWHLPINVFYYSPDTWLLSVINQIVLCVCYAAFFGYAYQKSRCLWVAVILHYFNNNAIVLFASDASISNQVLTVSDVAINLLCLVVLYLPFLFHKILRGSASVLPLESAEQETAPVEAAPEQLPISE</sequence>
<dbReference type="PANTHER" id="PTHR35797">
    <property type="entry name" value="PROTEASE-RELATED"/>
    <property type="match status" value="1"/>
</dbReference>
<protein>
    <submittedName>
        <fullName evidence="3">CPBP family intramembrane metalloprotease</fullName>
    </submittedName>
</protein>
<feature type="transmembrane region" description="Helical" evidence="1">
    <location>
        <begin position="180"/>
        <end position="202"/>
    </location>
</feature>
<feature type="transmembrane region" description="Helical" evidence="1">
    <location>
        <begin position="307"/>
        <end position="326"/>
    </location>
</feature>
<feature type="transmembrane region" description="Helical" evidence="1">
    <location>
        <begin position="39"/>
        <end position="60"/>
    </location>
</feature>
<dbReference type="GO" id="GO:0008237">
    <property type="term" value="F:metallopeptidase activity"/>
    <property type="evidence" value="ECO:0007669"/>
    <property type="project" value="UniProtKB-KW"/>
</dbReference>
<name>A0A948WSM3_9FIRM</name>
<dbReference type="Proteomes" id="UP000713596">
    <property type="component" value="Unassembled WGS sequence"/>
</dbReference>